<proteinExistence type="predicted"/>
<comment type="caution">
    <text evidence="1">The sequence shown here is derived from an EMBL/GenBank/DDBJ whole genome shotgun (WGS) entry which is preliminary data.</text>
</comment>
<sequence length="141" mass="15531">MDSSAEKQVPSHPFTAADVEVMRAMHLRLAHRKFGMLIALQATGLLLTMLWAIYIIASCTLPMRIHLRWVNEWVILVSLLLVIINIVGIVVTVKKYRAVLRFLRDPATHPDLIIAGQMALTDASVALAGKPSPAAGCHPIF</sequence>
<evidence type="ECO:0000313" key="1">
    <source>
        <dbReference type="EMBL" id="KAJ2769380.1"/>
    </source>
</evidence>
<protein>
    <submittedName>
        <fullName evidence="1">Uncharacterized protein</fullName>
    </submittedName>
</protein>
<evidence type="ECO:0000313" key="2">
    <source>
        <dbReference type="Proteomes" id="UP001140234"/>
    </source>
</evidence>
<accession>A0ACC1JXQ9</accession>
<dbReference type="EMBL" id="JANBUJ010000950">
    <property type="protein sequence ID" value="KAJ2769380.1"/>
    <property type="molecule type" value="Genomic_DNA"/>
</dbReference>
<gene>
    <name evidence="1" type="ORF">IWQ57_003131</name>
</gene>
<reference evidence="1" key="1">
    <citation type="submission" date="2022-07" db="EMBL/GenBank/DDBJ databases">
        <title>Phylogenomic reconstructions and comparative analyses of Kickxellomycotina fungi.</title>
        <authorList>
            <person name="Reynolds N.K."/>
            <person name="Stajich J.E."/>
            <person name="Barry K."/>
            <person name="Grigoriev I.V."/>
            <person name="Crous P."/>
            <person name="Smith M.E."/>
        </authorList>
    </citation>
    <scope>NUCLEOTIDE SEQUENCE</scope>
    <source>
        <strain evidence="1">CBS 109366</strain>
    </source>
</reference>
<keyword evidence="2" id="KW-1185">Reference proteome</keyword>
<name>A0ACC1JXQ9_9FUNG</name>
<dbReference type="Proteomes" id="UP001140234">
    <property type="component" value="Unassembled WGS sequence"/>
</dbReference>
<organism evidence="1 2">
    <name type="scientific">Coemansia nantahalensis</name>
    <dbReference type="NCBI Taxonomy" id="2789366"/>
    <lineage>
        <taxon>Eukaryota</taxon>
        <taxon>Fungi</taxon>
        <taxon>Fungi incertae sedis</taxon>
        <taxon>Zoopagomycota</taxon>
        <taxon>Kickxellomycotina</taxon>
        <taxon>Kickxellomycetes</taxon>
        <taxon>Kickxellales</taxon>
        <taxon>Kickxellaceae</taxon>
        <taxon>Coemansia</taxon>
    </lineage>
</organism>